<dbReference type="GO" id="GO:0004523">
    <property type="term" value="F:RNA-DNA hybrid ribonuclease activity"/>
    <property type="evidence" value="ECO:0007669"/>
    <property type="project" value="InterPro"/>
</dbReference>
<proteinExistence type="predicted"/>
<dbReference type="InterPro" id="IPR012337">
    <property type="entry name" value="RNaseH-like_sf"/>
</dbReference>
<reference evidence="2" key="1">
    <citation type="submission" date="2020-11" db="EMBL/GenBank/DDBJ databases">
        <title>Novosphingobium aureum sp. nov., a marine bacterium isolated from sediment of a salt flat.</title>
        <authorList>
            <person name="Yoo Y."/>
            <person name="Kim J.-J."/>
        </authorList>
    </citation>
    <scope>NUCLEOTIDE SEQUENCE</scope>
    <source>
        <strain evidence="2">YJ-S2-02</strain>
    </source>
</reference>
<name>A0A931HC29_9SPHN</name>
<sequence length="127" mass="13513">MPGGRTKVYFDGGCRPNPGRMEAAVVVRGEVHLFSDMGQGGSLDAEWLALIEALSIVRAQGLDDAVLLGDALAVVGKAQEVLATGRAEGVHATRFHALAEAGPPVRLRWIRRGQNLAGIALARRHPR</sequence>
<keyword evidence="2" id="KW-0548">Nucleotidyltransferase</keyword>
<evidence type="ECO:0000259" key="1">
    <source>
        <dbReference type="Pfam" id="PF13456"/>
    </source>
</evidence>
<dbReference type="InterPro" id="IPR002156">
    <property type="entry name" value="RNaseH_domain"/>
</dbReference>
<dbReference type="AlphaFoldDB" id="A0A931HC29"/>
<dbReference type="GO" id="GO:0003676">
    <property type="term" value="F:nucleic acid binding"/>
    <property type="evidence" value="ECO:0007669"/>
    <property type="project" value="InterPro"/>
</dbReference>
<dbReference type="Proteomes" id="UP000617634">
    <property type="component" value="Unassembled WGS sequence"/>
</dbReference>
<protein>
    <submittedName>
        <fullName evidence="2">Reverse transcriptase-like protein</fullName>
    </submittedName>
</protein>
<dbReference type="Pfam" id="PF13456">
    <property type="entry name" value="RVT_3"/>
    <property type="match status" value="1"/>
</dbReference>
<dbReference type="GO" id="GO:0003964">
    <property type="term" value="F:RNA-directed DNA polymerase activity"/>
    <property type="evidence" value="ECO:0007669"/>
    <property type="project" value="UniProtKB-KW"/>
</dbReference>
<evidence type="ECO:0000313" key="3">
    <source>
        <dbReference type="Proteomes" id="UP000617634"/>
    </source>
</evidence>
<accession>A0A931HC29</accession>
<dbReference type="Gene3D" id="3.30.420.10">
    <property type="entry name" value="Ribonuclease H-like superfamily/Ribonuclease H"/>
    <property type="match status" value="1"/>
</dbReference>
<dbReference type="InterPro" id="IPR036397">
    <property type="entry name" value="RNaseH_sf"/>
</dbReference>
<keyword evidence="2" id="KW-0695">RNA-directed DNA polymerase</keyword>
<comment type="caution">
    <text evidence="2">The sequence shown here is derived from an EMBL/GenBank/DDBJ whole genome shotgun (WGS) entry which is preliminary data.</text>
</comment>
<dbReference type="EMBL" id="JADZGI010000001">
    <property type="protein sequence ID" value="MBH0113044.1"/>
    <property type="molecule type" value="Genomic_DNA"/>
</dbReference>
<dbReference type="SUPFAM" id="SSF53098">
    <property type="entry name" value="Ribonuclease H-like"/>
    <property type="match status" value="1"/>
</dbReference>
<gene>
    <name evidence="2" type="ORF">I5E68_08795</name>
</gene>
<feature type="domain" description="RNase H type-1" evidence="1">
    <location>
        <begin position="10"/>
        <end position="124"/>
    </location>
</feature>
<keyword evidence="2" id="KW-0808">Transferase</keyword>
<evidence type="ECO:0000313" key="2">
    <source>
        <dbReference type="EMBL" id="MBH0113044.1"/>
    </source>
</evidence>
<organism evidence="2 3">
    <name type="scientific">Novosphingobium aureum</name>
    <dbReference type="NCBI Taxonomy" id="2792964"/>
    <lineage>
        <taxon>Bacteria</taxon>
        <taxon>Pseudomonadati</taxon>
        <taxon>Pseudomonadota</taxon>
        <taxon>Alphaproteobacteria</taxon>
        <taxon>Sphingomonadales</taxon>
        <taxon>Sphingomonadaceae</taxon>
        <taxon>Novosphingobium</taxon>
    </lineage>
</organism>
<keyword evidence="3" id="KW-1185">Reference proteome</keyword>